<sequence length="130" mass="15087">MHGWVVSSASISFPRSMPQHSCPLAGALASLDLSDASDFFPRRLERVPRVLPRPPVLRLFRLALFLAHSGLFQAFFHFRVFLRPRPRFRDRQHLREEVLKDRSDELRVLLPHPALFRMPFRPSKDSATTS</sequence>
<dbReference type="AlphaFoldDB" id="A0A7S2F774"/>
<protein>
    <recommendedName>
        <fullName evidence="3">Transmembrane protein</fullName>
    </recommendedName>
</protein>
<dbReference type="EMBL" id="HBGS01006659">
    <property type="protein sequence ID" value="CAD9378289.1"/>
    <property type="molecule type" value="Transcribed_RNA"/>
</dbReference>
<evidence type="ECO:0008006" key="3">
    <source>
        <dbReference type="Google" id="ProtNLM"/>
    </source>
</evidence>
<feature type="transmembrane region" description="Helical" evidence="1">
    <location>
        <begin position="60"/>
        <end position="82"/>
    </location>
</feature>
<accession>A0A7S2F774</accession>
<name>A0A7S2F774_9STRA</name>
<gene>
    <name evidence="2" type="ORF">DSPE1174_LOCUS3506</name>
</gene>
<evidence type="ECO:0000256" key="1">
    <source>
        <dbReference type="SAM" id="Phobius"/>
    </source>
</evidence>
<reference evidence="2" key="1">
    <citation type="submission" date="2021-01" db="EMBL/GenBank/DDBJ databases">
        <authorList>
            <person name="Corre E."/>
            <person name="Pelletier E."/>
            <person name="Niang G."/>
            <person name="Scheremetjew M."/>
            <person name="Finn R."/>
            <person name="Kale V."/>
            <person name="Holt S."/>
            <person name="Cochrane G."/>
            <person name="Meng A."/>
            <person name="Brown T."/>
            <person name="Cohen L."/>
        </authorList>
    </citation>
    <scope>NUCLEOTIDE SEQUENCE</scope>
    <source>
        <strain evidence="2">CCMP1381</strain>
    </source>
</reference>
<keyword evidence="1" id="KW-1133">Transmembrane helix</keyword>
<evidence type="ECO:0000313" key="2">
    <source>
        <dbReference type="EMBL" id="CAD9378289.1"/>
    </source>
</evidence>
<keyword evidence="1" id="KW-0472">Membrane</keyword>
<organism evidence="2">
    <name type="scientific">Octactis speculum</name>
    <dbReference type="NCBI Taxonomy" id="3111310"/>
    <lineage>
        <taxon>Eukaryota</taxon>
        <taxon>Sar</taxon>
        <taxon>Stramenopiles</taxon>
        <taxon>Ochrophyta</taxon>
        <taxon>Dictyochophyceae</taxon>
        <taxon>Dictyochales</taxon>
        <taxon>Dictyochaceae</taxon>
        <taxon>Octactis</taxon>
    </lineage>
</organism>
<proteinExistence type="predicted"/>
<keyword evidence="1" id="KW-0812">Transmembrane</keyword>